<evidence type="ECO:0000256" key="1">
    <source>
        <dbReference type="ARBA" id="ARBA00005194"/>
    </source>
</evidence>
<evidence type="ECO:0000313" key="11">
    <source>
        <dbReference type="Proteomes" id="UP001549162"/>
    </source>
</evidence>
<evidence type="ECO:0000256" key="4">
    <source>
        <dbReference type="ARBA" id="ARBA00022832"/>
    </source>
</evidence>
<dbReference type="PRINTS" id="PR01071">
    <property type="entry name" value="ACOABIOTINCC"/>
</dbReference>
<dbReference type="InterPro" id="IPR050709">
    <property type="entry name" value="Biotin_Carboxyl_Carrier/Decarb"/>
</dbReference>
<evidence type="ECO:0000313" key="10">
    <source>
        <dbReference type="EMBL" id="MET3616904.1"/>
    </source>
</evidence>
<evidence type="ECO:0000256" key="7">
    <source>
        <dbReference type="ARBA" id="ARBA00023267"/>
    </source>
</evidence>
<keyword evidence="7 8" id="KW-0092">Biotin</keyword>
<keyword evidence="11" id="KW-1185">Reference proteome</keyword>
<dbReference type="Proteomes" id="UP001549162">
    <property type="component" value="Unassembled WGS sequence"/>
</dbReference>
<dbReference type="InterPro" id="IPR011053">
    <property type="entry name" value="Single_hybrid_motif"/>
</dbReference>
<name>A0ABV2J7Z7_9FIRM</name>
<feature type="domain" description="Lipoyl-binding" evidence="9">
    <location>
        <begin position="71"/>
        <end position="147"/>
    </location>
</feature>
<dbReference type="InterPro" id="IPR001249">
    <property type="entry name" value="AcCoA_biotinCC"/>
</dbReference>
<proteinExistence type="predicted"/>
<reference evidence="10 11" key="1">
    <citation type="submission" date="2024-06" db="EMBL/GenBank/DDBJ databases">
        <title>Genomic Encyclopedia of Type Strains, Phase IV (KMG-IV): sequencing the most valuable type-strain genomes for metagenomic binning, comparative biology and taxonomic classification.</title>
        <authorList>
            <person name="Goeker M."/>
        </authorList>
    </citation>
    <scope>NUCLEOTIDE SEQUENCE [LARGE SCALE GENOMIC DNA]</scope>
    <source>
        <strain evidence="10 11">DSM 21460</strain>
    </source>
</reference>
<dbReference type="Pfam" id="PF00364">
    <property type="entry name" value="Biotin_lipoyl"/>
    <property type="match status" value="1"/>
</dbReference>
<gene>
    <name evidence="10" type="ORF">ABID14_000529</name>
</gene>
<comment type="function">
    <text evidence="8">This protein is a component of the acetyl coenzyme A carboxylase complex; first, biotin carboxylase catalyzes the carboxylation of the carrier protein and then the transcarboxylase transfers the carboxyl group to form malonyl-CoA.</text>
</comment>
<dbReference type="EMBL" id="JBEPMA010000002">
    <property type="protein sequence ID" value="MET3616904.1"/>
    <property type="molecule type" value="Genomic_DNA"/>
</dbReference>
<comment type="pathway">
    <text evidence="1 8">Lipid metabolism; fatty acid biosynthesis.</text>
</comment>
<dbReference type="SUPFAM" id="SSF51230">
    <property type="entry name" value="Single hybrid motif"/>
    <property type="match status" value="1"/>
</dbReference>
<evidence type="ECO:0000256" key="8">
    <source>
        <dbReference type="RuleBase" id="RU364072"/>
    </source>
</evidence>
<keyword evidence="5 8" id="KW-0443">Lipid metabolism</keyword>
<sequence length="149" mass="17436">MMEKYLDLTNELLKSFDEYKLQELDFKTSEYSIKFVKDTCLKSKDNLEIEKFNEINKVNGVIEDNNKKHKAEIFKAPIVGVFYSSKDPNSPPFVKVGDKVKKNQTICILEAMKMMHEIKAPFDARVINCLVENEEFVEFGRDLFLLERL</sequence>
<dbReference type="PROSITE" id="PS50968">
    <property type="entry name" value="BIOTINYL_LIPOYL"/>
    <property type="match status" value="1"/>
</dbReference>
<keyword evidence="3 8" id="KW-0444">Lipid biosynthesis</keyword>
<dbReference type="PANTHER" id="PTHR45266">
    <property type="entry name" value="OXALOACETATE DECARBOXYLASE ALPHA CHAIN"/>
    <property type="match status" value="1"/>
</dbReference>
<evidence type="ECO:0000256" key="2">
    <source>
        <dbReference type="ARBA" id="ARBA00017562"/>
    </source>
</evidence>
<comment type="caution">
    <text evidence="10">The sequence shown here is derived from an EMBL/GenBank/DDBJ whole genome shotgun (WGS) entry which is preliminary data.</text>
</comment>
<evidence type="ECO:0000256" key="3">
    <source>
        <dbReference type="ARBA" id="ARBA00022516"/>
    </source>
</evidence>
<keyword evidence="6 8" id="KW-0275">Fatty acid biosynthesis</keyword>
<keyword evidence="4 8" id="KW-0276">Fatty acid metabolism</keyword>
<evidence type="ECO:0000256" key="6">
    <source>
        <dbReference type="ARBA" id="ARBA00023160"/>
    </source>
</evidence>
<dbReference type="PANTHER" id="PTHR45266:SF3">
    <property type="entry name" value="OXALOACETATE DECARBOXYLASE ALPHA CHAIN"/>
    <property type="match status" value="1"/>
</dbReference>
<dbReference type="InterPro" id="IPR000089">
    <property type="entry name" value="Biotin_lipoyl"/>
</dbReference>
<dbReference type="CDD" id="cd06850">
    <property type="entry name" value="biotinyl_domain"/>
    <property type="match status" value="1"/>
</dbReference>
<accession>A0ABV2J7Z7</accession>
<dbReference type="InterPro" id="IPR001882">
    <property type="entry name" value="Biotin_BS"/>
</dbReference>
<dbReference type="Gene3D" id="2.40.50.100">
    <property type="match status" value="1"/>
</dbReference>
<evidence type="ECO:0000259" key="9">
    <source>
        <dbReference type="PROSITE" id="PS50968"/>
    </source>
</evidence>
<protein>
    <recommendedName>
        <fullName evidence="2 8">Biotin carboxyl carrier protein of acetyl-CoA carboxylase</fullName>
    </recommendedName>
</protein>
<dbReference type="PROSITE" id="PS00188">
    <property type="entry name" value="BIOTIN"/>
    <property type="match status" value="1"/>
</dbReference>
<organism evidence="10 11">
    <name type="scientific">Peptoniphilus olsenii</name>
    <dbReference type="NCBI Taxonomy" id="411570"/>
    <lineage>
        <taxon>Bacteria</taxon>
        <taxon>Bacillati</taxon>
        <taxon>Bacillota</taxon>
        <taxon>Tissierellia</taxon>
        <taxon>Tissierellales</taxon>
        <taxon>Peptoniphilaceae</taxon>
        <taxon>Peptoniphilus</taxon>
    </lineage>
</organism>
<evidence type="ECO:0000256" key="5">
    <source>
        <dbReference type="ARBA" id="ARBA00023098"/>
    </source>
</evidence>